<dbReference type="GO" id="GO:0003677">
    <property type="term" value="F:DNA binding"/>
    <property type="evidence" value="ECO:0007669"/>
    <property type="project" value="UniProtKB-KW"/>
</dbReference>
<dbReference type="Proteomes" id="UP001169006">
    <property type="component" value="Unassembled WGS sequence"/>
</dbReference>
<reference evidence="6" key="1">
    <citation type="journal article" date="2015" name="Int. J. Syst. Evol. Microbiol.">
        <title>Rhizobium oryzicola sp. nov., potential plant-growth-promoting endophytic bacteria isolated from rice roots.</title>
        <authorList>
            <person name="Zhang X.X."/>
            <person name="Gao J.S."/>
            <person name="Cao Y.H."/>
            <person name="Sheirdil R.A."/>
            <person name="Wang X.C."/>
            <person name="Zhang L."/>
        </authorList>
    </citation>
    <scope>NUCLEOTIDE SEQUENCE</scope>
    <source>
        <strain evidence="6">05753</strain>
    </source>
</reference>
<accession>A0ABT8SSK3</accession>
<keyword evidence="1" id="KW-0678">Repressor</keyword>
<evidence type="ECO:0000256" key="1">
    <source>
        <dbReference type="ARBA" id="ARBA00022491"/>
    </source>
</evidence>
<name>A0ABT8SSK3_9HYPH</name>
<dbReference type="SUPFAM" id="SSF46785">
    <property type="entry name" value="Winged helix' DNA-binding domain"/>
    <property type="match status" value="1"/>
</dbReference>
<dbReference type="InterPro" id="IPR036390">
    <property type="entry name" value="WH_DNA-bd_sf"/>
</dbReference>
<dbReference type="SUPFAM" id="SSF100950">
    <property type="entry name" value="NagB/RpiA/CoA transferase-like"/>
    <property type="match status" value="1"/>
</dbReference>
<dbReference type="EMBL" id="JAUKWQ010000001">
    <property type="protein sequence ID" value="MDO1581400.1"/>
    <property type="molecule type" value="Genomic_DNA"/>
</dbReference>
<feature type="domain" description="HTH deoR-type" evidence="5">
    <location>
        <begin position="3"/>
        <end position="58"/>
    </location>
</feature>
<dbReference type="PRINTS" id="PR00037">
    <property type="entry name" value="HTHLACR"/>
</dbReference>
<dbReference type="InterPro" id="IPR014036">
    <property type="entry name" value="DeoR-like_C"/>
</dbReference>
<keyword evidence="4" id="KW-0804">Transcription</keyword>
<dbReference type="InterPro" id="IPR001034">
    <property type="entry name" value="DeoR_HTH"/>
</dbReference>
<evidence type="ECO:0000313" key="7">
    <source>
        <dbReference type="Proteomes" id="UP001169006"/>
    </source>
</evidence>
<dbReference type="PROSITE" id="PS00894">
    <property type="entry name" value="HTH_DEOR_1"/>
    <property type="match status" value="1"/>
</dbReference>
<dbReference type="Pfam" id="PF00455">
    <property type="entry name" value="DeoRC"/>
    <property type="match status" value="1"/>
</dbReference>
<keyword evidence="2" id="KW-0805">Transcription regulation</keyword>
<dbReference type="Pfam" id="PF08220">
    <property type="entry name" value="HTH_DeoR"/>
    <property type="match status" value="1"/>
</dbReference>
<evidence type="ECO:0000313" key="6">
    <source>
        <dbReference type="EMBL" id="MDO1581400.1"/>
    </source>
</evidence>
<evidence type="ECO:0000256" key="2">
    <source>
        <dbReference type="ARBA" id="ARBA00023015"/>
    </source>
</evidence>
<evidence type="ECO:0000259" key="5">
    <source>
        <dbReference type="PROSITE" id="PS51000"/>
    </source>
</evidence>
<dbReference type="SMART" id="SM01134">
    <property type="entry name" value="DeoRC"/>
    <property type="match status" value="1"/>
</dbReference>
<dbReference type="RefSeq" id="WP_302075511.1">
    <property type="nucleotide sequence ID" value="NZ_JAUKWQ010000001.1"/>
</dbReference>
<keyword evidence="7" id="KW-1185">Reference proteome</keyword>
<protein>
    <submittedName>
        <fullName evidence="6">DeoR/GlpR family DNA-binding transcription regulator</fullName>
    </submittedName>
</protein>
<dbReference type="PANTHER" id="PTHR30363">
    <property type="entry name" value="HTH-TYPE TRANSCRIPTIONAL REGULATOR SRLR-RELATED"/>
    <property type="match status" value="1"/>
</dbReference>
<dbReference type="PROSITE" id="PS51000">
    <property type="entry name" value="HTH_DEOR_2"/>
    <property type="match status" value="1"/>
</dbReference>
<reference evidence="6" key="2">
    <citation type="submission" date="2023-07" db="EMBL/GenBank/DDBJ databases">
        <authorList>
            <person name="Sun H."/>
        </authorList>
    </citation>
    <scope>NUCLEOTIDE SEQUENCE</scope>
    <source>
        <strain evidence="6">05753</strain>
    </source>
</reference>
<dbReference type="InterPro" id="IPR050313">
    <property type="entry name" value="Carb_Metab_HTH_regulators"/>
</dbReference>
<organism evidence="6 7">
    <name type="scientific">Rhizobium oryzicola</name>
    <dbReference type="NCBI Taxonomy" id="1232668"/>
    <lineage>
        <taxon>Bacteria</taxon>
        <taxon>Pseudomonadati</taxon>
        <taxon>Pseudomonadota</taxon>
        <taxon>Alphaproteobacteria</taxon>
        <taxon>Hyphomicrobiales</taxon>
        <taxon>Rhizobiaceae</taxon>
        <taxon>Rhizobium/Agrobacterium group</taxon>
        <taxon>Rhizobium</taxon>
    </lineage>
</organism>
<dbReference type="InterPro" id="IPR036388">
    <property type="entry name" value="WH-like_DNA-bd_sf"/>
</dbReference>
<proteinExistence type="predicted"/>
<dbReference type="PANTHER" id="PTHR30363:SF4">
    <property type="entry name" value="GLYCEROL-3-PHOSPHATE REGULON REPRESSOR"/>
    <property type="match status" value="1"/>
</dbReference>
<dbReference type="Gene3D" id="1.10.10.10">
    <property type="entry name" value="Winged helix-like DNA-binding domain superfamily/Winged helix DNA-binding domain"/>
    <property type="match status" value="1"/>
</dbReference>
<keyword evidence="3 6" id="KW-0238">DNA-binding</keyword>
<dbReference type="InterPro" id="IPR018356">
    <property type="entry name" value="Tscrpt_reg_HTH_DeoR_CS"/>
</dbReference>
<gene>
    <name evidence="6" type="ORF">Q2T52_04755</name>
</gene>
<dbReference type="SMART" id="SM00420">
    <property type="entry name" value="HTH_DEOR"/>
    <property type="match status" value="1"/>
</dbReference>
<evidence type="ECO:0000256" key="3">
    <source>
        <dbReference type="ARBA" id="ARBA00023125"/>
    </source>
</evidence>
<sequence length="252" mass="27258">MLTSKRKQLILDTLRKSGGLIARDFAVDLGVSEDTIRRDLRDMAAEGLLQRVHGGALPIASELPDLTTRRTLATDVKDRLGQKAASLIQPRQTLFFDGGTSTAAIARHLPKELEVTIVTHSPTIAAELEHHAKAEVVLIGGRLYKHSMVSTGAAAMAQISQIRPDIFFLGVTGIHHVEGCSTGDFEEAQIKAHVASRAVRTITLITENKLDTISPQIIAPITTLAAMIVPAEISDERLAAYCDKGVEILFAR</sequence>
<dbReference type="InterPro" id="IPR037171">
    <property type="entry name" value="NagB/RpiA_transferase-like"/>
</dbReference>
<dbReference type="Gene3D" id="3.40.50.1360">
    <property type="match status" value="1"/>
</dbReference>
<evidence type="ECO:0000256" key="4">
    <source>
        <dbReference type="ARBA" id="ARBA00023163"/>
    </source>
</evidence>
<comment type="caution">
    <text evidence="6">The sequence shown here is derived from an EMBL/GenBank/DDBJ whole genome shotgun (WGS) entry which is preliminary data.</text>
</comment>